<organism evidence="5 6">
    <name type="scientific">Azospirillum rugosum</name>
    <dbReference type="NCBI Taxonomy" id="416170"/>
    <lineage>
        <taxon>Bacteria</taxon>
        <taxon>Pseudomonadati</taxon>
        <taxon>Pseudomonadota</taxon>
        <taxon>Alphaproteobacteria</taxon>
        <taxon>Rhodospirillales</taxon>
        <taxon>Azospirillaceae</taxon>
        <taxon>Azospirillum</taxon>
    </lineage>
</organism>
<dbReference type="Pfam" id="PF08220">
    <property type="entry name" value="HTH_DeoR"/>
    <property type="match status" value="1"/>
</dbReference>
<comment type="caution">
    <text evidence="5">The sequence shown here is derived from an EMBL/GenBank/DDBJ whole genome shotgun (WGS) entry which is preliminary data.</text>
</comment>
<accession>A0ABS4SNX8</accession>
<keyword evidence="2" id="KW-0805">Transcription regulation</keyword>
<keyword evidence="6" id="KW-1185">Reference proteome</keyword>
<dbReference type="InterPro" id="IPR037171">
    <property type="entry name" value="NagB/RpiA_transferase-like"/>
</dbReference>
<dbReference type="PANTHER" id="PTHR30363:SF4">
    <property type="entry name" value="GLYCEROL-3-PHOSPHATE REGULON REPRESSOR"/>
    <property type="match status" value="1"/>
</dbReference>
<dbReference type="PANTHER" id="PTHR30363">
    <property type="entry name" value="HTH-TYPE TRANSCRIPTIONAL REGULATOR SRLR-RELATED"/>
    <property type="match status" value="1"/>
</dbReference>
<reference evidence="5 6" key="1">
    <citation type="submission" date="2021-03" db="EMBL/GenBank/DDBJ databases">
        <title>Genomic Encyclopedia of Type Strains, Phase III (KMG-III): the genomes of soil and plant-associated and newly described type strains.</title>
        <authorList>
            <person name="Whitman W."/>
        </authorList>
    </citation>
    <scope>NUCLEOTIDE SEQUENCE [LARGE SCALE GENOMIC DNA]</scope>
    <source>
        <strain evidence="5 6">IMMIB AFH-6</strain>
    </source>
</reference>
<dbReference type="Gene3D" id="1.10.10.10">
    <property type="entry name" value="Winged helix-like DNA-binding domain superfamily/Winged helix DNA-binding domain"/>
    <property type="match status" value="1"/>
</dbReference>
<dbReference type="Proteomes" id="UP000781958">
    <property type="component" value="Unassembled WGS sequence"/>
</dbReference>
<dbReference type="InterPro" id="IPR014036">
    <property type="entry name" value="DeoR-like_C"/>
</dbReference>
<dbReference type="Gene3D" id="3.40.50.1360">
    <property type="match status" value="1"/>
</dbReference>
<evidence type="ECO:0000256" key="1">
    <source>
        <dbReference type="ARBA" id="ARBA00022491"/>
    </source>
</evidence>
<dbReference type="InterPro" id="IPR036388">
    <property type="entry name" value="WH-like_DNA-bd_sf"/>
</dbReference>
<name>A0ABS4SNX8_9PROT</name>
<evidence type="ECO:0000256" key="3">
    <source>
        <dbReference type="ARBA" id="ARBA00023163"/>
    </source>
</evidence>
<dbReference type="InterPro" id="IPR050313">
    <property type="entry name" value="Carb_Metab_HTH_regulators"/>
</dbReference>
<dbReference type="EMBL" id="JAGINP010000012">
    <property type="protein sequence ID" value="MBP2293798.1"/>
    <property type="molecule type" value="Genomic_DNA"/>
</dbReference>
<keyword evidence="1" id="KW-0678">Repressor</keyword>
<protein>
    <submittedName>
        <fullName evidence="5">DeoR family glycerol-3-phosphate regulon repressor</fullName>
    </submittedName>
</protein>
<dbReference type="Pfam" id="PF00455">
    <property type="entry name" value="DeoRC"/>
    <property type="match status" value="1"/>
</dbReference>
<keyword evidence="3" id="KW-0804">Transcription</keyword>
<dbReference type="SUPFAM" id="SSF46785">
    <property type="entry name" value="Winged helix' DNA-binding domain"/>
    <property type="match status" value="1"/>
</dbReference>
<dbReference type="RefSeq" id="WP_209767718.1">
    <property type="nucleotide sequence ID" value="NZ_JAGINP010000012.1"/>
</dbReference>
<feature type="domain" description="HTH deoR-type" evidence="4">
    <location>
        <begin position="4"/>
        <end position="59"/>
    </location>
</feature>
<dbReference type="SUPFAM" id="SSF100950">
    <property type="entry name" value="NagB/RpiA/CoA transferase-like"/>
    <property type="match status" value="1"/>
</dbReference>
<dbReference type="InterPro" id="IPR036390">
    <property type="entry name" value="WH_DNA-bd_sf"/>
</dbReference>
<dbReference type="InterPro" id="IPR001034">
    <property type="entry name" value="DeoR_HTH"/>
</dbReference>
<gene>
    <name evidence="5" type="ORF">J2851_003582</name>
</gene>
<evidence type="ECO:0000259" key="4">
    <source>
        <dbReference type="PROSITE" id="PS51000"/>
    </source>
</evidence>
<evidence type="ECO:0000256" key="2">
    <source>
        <dbReference type="ARBA" id="ARBA00023015"/>
    </source>
</evidence>
<dbReference type="SMART" id="SM01134">
    <property type="entry name" value="DeoRC"/>
    <property type="match status" value="1"/>
</dbReference>
<evidence type="ECO:0000313" key="5">
    <source>
        <dbReference type="EMBL" id="MBP2293798.1"/>
    </source>
</evidence>
<proteinExistence type="predicted"/>
<dbReference type="SMART" id="SM00420">
    <property type="entry name" value="HTH_DEOR"/>
    <property type="match status" value="1"/>
</dbReference>
<dbReference type="PRINTS" id="PR00037">
    <property type="entry name" value="HTHLACR"/>
</dbReference>
<dbReference type="PROSITE" id="PS51000">
    <property type="entry name" value="HTH_DEOR_2"/>
    <property type="match status" value="1"/>
</dbReference>
<sequence>MEMMTARQTEILAIARNLGRVVVEDLASRFNVTPQTIRKDLNELCDRRLLQRVHGGAVAGSGIENLGYEARRLIAQEEKRSIGQRAAQLVPDNSSLFINIGTTTEEVARALQGRSGLVVITNNINVANLLRPEPHIEVIVAGGVVRRSDGGIVGEAAIDFFNQFMVDFAVVGASAIDETGALLDFDYREVRVSQAIMANARHVILVADRSKLERTAPVRIGHISQIHTFVTDALPSERLGRICRESGVRVEEVFPERAAEPADQE</sequence>
<evidence type="ECO:0000313" key="6">
    <source>
        <dbReference type="Proteomes" id="UP000781958"/>
    </source>
</evidence>